<accession>A0A9P0I0B7</accession>
<evidence type="ECO:0000313" key="2">
    <source>
        <dbReference type="Proteomes" id="UP001153321"/>
    </source>
</evidence>
<dbReference type="PROSITE" id="PS51257">
    <property type="entry name" value="PROKAR_LIPOPROTEIN"/>
    <property type="match status" value="1"/>
</dbReference>
<keyword evidence="2" id="KW-1185">Reference proteome</keyword>
<dbReference type="AlphaFoldDB" id="A0A9P0I0B7"/>
<gene>
    <name evidence="1" type="ORF">SPLIT_LOCUS3065</name>
</gene>
<organism evidence="1 2">
    <name type="scientific">Spodoptera littoralis</name>
    <name type="common">Egyptian cotton leafworm</name>
    <dbReference type="NCBI Taxonomy" id="7109"/>
    <lineage>
        <taxon>Eukaryota</taxon>
        <taxon>Metazoa</taxon>
        <taxon>Ecdysozoa</taxon>
        <taxon>Arthropoda</taxon>
        <taxon>Hexapoda</taxon>
        <taxon>Insecta</taxon>
        <taxon>Pterygota</taxon>
        <taxon>Neoptera</taxon>
        <taxon>Endopterygota</taxon>
        <taxon>Lepidoptera</taxon>
        <taxon>Glossata</taxon>
        <taxon>Ditrysia</taxon>
        <taxon>Noctuoidea</taxon>
        <taxon>Noctuidae</taxon>
        <taxon>Amphipyrinae</taxon>
        <taxon>Spodoptera</taxon>
    </lineage>
</organism>
<dbReference type="EMBL" id="LR824547">
    <property type="protein sequence ID" value="CAH1637707.1"/>
    <property type="molecule type" value="Genomic_DNA"/>
</dbReference>
<sequence length="99" mass="10896">MSSKPYCLDEILDVTVLSLVTSGCVTLCPRRGWRPAGGRRSDLCVYTLYLPLLLTLSSDHNFVLKQLFTQYPITLPTAPLLPALVAANHGPVTAWTKHT</sequence>
<reference evidence="1" key="1">
    <citation type="submission" date="2022-02" db="EMBL/GenBank/DDBJ databases">
        <authorList>
            <person name="King R."/>
        </authorList>
    </citation>
    <scope>NUCLEOTIDE SEQUENCE</scope>
</reference>
<name>A0A9P0I0B7_SPOLI</name>
<protein>
    <submittedName>
        <fullName evidence="1">Uncharacterized protein</fullName>
    </submittedName>
</protein>
<evidence type="ECO:0000313" key="1">
    <source>
        <dbReference type="EMBL" id="CAH1637707.1"/>
    </source>
</evidence>
<dbReference type="Proteomes" id="UP001153321">
    <property type="component" value="Chromosome 16"/>
</dbReference>
<proteinExistence type="predicted"/>